<evidence type="ECO:0000256" key="2">
    <source>
        <dbReference type="ARBA" id="ARBA00009141"/>
    </source>
</evidence>
<evidence type="ECO:0000256" key="5">
    <source>
        <dbReference type="ARBA" id="ARBA00022824"/>
    </source>
</evidence>
<dbReference type="PANTHER" id="PTHR13460:SF0">
    <property type="entry name" value="MALECTIN"/>
    <property type="match status" value="1"/>
</dbReference>
<evidence type="ECO:0000256" key="10">
    <source>
        <dbReference type="SAM" id="MobiDB-lite"/>
    </source>
</evidence>
<keyword evidence="9" id="KW-0119">Carbohydrate metabolism</keyword>
<evidence type="ECO:0000256" key="8">
    <source>
        <dbReference type="ARBA" id="ARBA00023180"/>
    </source>
</evidence>
<comment type="similarity">
    <text evidence="2">Belongs to the malectin family.</text>
</comment>
<dbReference type="PANTHER" id="PTHR13460">
    <property type="match status" value="1"/>
</dbReference>
<evidence type="ECO:0000313" key="13">
    <source>
        <dbReference type="EMBL" id="BFF94517.1"/>
    </source>
</evidence>
<feature type="transmembrane region" description="Helical" evidence="11">
    <location>
        <begin position="359"/>
        <end position="378"/>
    </location>
</feature>
<evidence type="ECO:0000256" key="9">
    <source>
        <dbReference type="ARBA" id="ARBA00023277"/>
    </source>
</evidence>
<keyword evidence="5" id="KW-0256">Endoplasmic reticulum</keyword>
<evidence type="ECO:0000313" key="14">
    <source>
        <dbReference type="Proteomes" id="UP001500889"/>
    </source>
</evidence>
<keyword evidence="8" id="KW-0325">Glycoprotein</keyword>
<evidence type="ECO:0000256" key="3">
    <source>
        <dbReference type="ARBA" id="ARBA00022692"/>
    </source>
</evidence>
<keyword evidence="4" id="KW-0732">Signal</keyword>
<dbReference type="Proteomes" id="UP001500889">
    <property type="component" value="Chromosome U"/>
</dbReference>
<name>A0AAU9FFP7_DROMD</name>
<feature type="compositionally biased region" description="Low complexity" evidence="10">
    <location>
        <begin position="302"/>
        <end position="335"/>
    </location>
</feature>
<reference evidence="13 14" key="1">
    <citation type="submission" date="2024-02" db="EMBL/GenBank/DDBJ databases">
        <title>A chromosome-level genome assembly of Drosophila madeirensis, a fruit fly species endemic to Madeira island.</title>
        <authorList>
            <person name="Tomihara K."/>
            <person name="Llopart A."/>
            <person name="Yamamoto D."/>
        </authorList>
    </citation>
    <scope>NUCLEOTIDE SEQUENCE [LARGE SCALE GENOMIC DNA]</scope>
    <source>
        <strain evidence="13 14">RF1</strain>
    </source>
</reference>
<feature type="region of interest" description="Disordered" evidence="10">
    <location>
        <begin position="245"/>
        <end position="354"/>
    </location>
</feature>
<dbReference type="GO" id="GO:0005789">
    <property type="term" value="C:endoplasmic reticulum membrane"/>
    <property type="evidence" value="ECO:0007669"/>
    <property type="project" value="UniProtKB-SubCell"/>
</dbReference>
<evidence type="ECO:0000256" key="11">
    <source>
        <dbReference type="SAM" id="Phobius"/>
    </source>
</evidence>
<protein>
    <submittedName>
        <fullName evidence="13">Malectin</fullName>
    </submittedName>
</protein>
<feature type="domain" description="Malectin" evidence="12">
    <location>
        <begin position="70"/>
        <end position="232"/>
    </location>
</feature>
<dbReference type="Pfam" id="PF11721">
    <property type="entry name" value="Malectin"/>
    <property type="match status" value="1"/>
</dbReference>
<evidence type="ECO:0000259" key="12">
    <source>
        <dbReference type="Pfam" id="PF11721"/>
    </source>
</evidence>
<proteinExistence type="inferred from homology"/>
<evidence type="ECO:0000256" key="1">
    <source>
        <dbReference type="ARBA" id="ARBA00004115"/>
    </source>
</evidence>
<keyword evidence="3 11" id="KW-0812">Transmembrane</keyword>
<gene>
    <name evidence="13" type="ORF">DMAD_12124</name>
</gene>
<evidence type="ECO:0000256" key="4">
    <source>
        <dbReference type="ARBA" id="ARBA00022729"/>
    </source>
</evidence>
<comment type="subcellular location">
    <subcellularLocation>
        <location evidence="1">Endoplasmic reticulum membrane</location>
        <topology evidence="1">Single-pass type I membrane protein</topology>
    </subcellularLocation>
</comment>
<keyword evidence="7 11" id="KW-0472">Membrane</keyword>
<dbReference type="AlphaFoldDB" id="A0AAU9FFP7"/>
<dbReference type="InterPro" id="IPR021720">
    <property type="entry name" value="Malectin_dom"/>
</dbReference>
<evidence type="ECO:0000256" key="7">
    <source>
        <dbReference type="ARBA" id="ARBA00023136"/>
    </source>
</evidence>
<dbReference type="Gene3D" id="2.60.120.430">
    <property type="entry name" value="Galactose-binding lectin"/>
    <property type="match status" value="1"/>
</dbReference>
<dbReference type="InterPro" id="IPR039155">
    <property type="entry name" value="MLEC"/>
</dbReference>
<dbReference type="GO" id="GO:0030246">
    <property type="term" value="F:carbohydrate binding"/>
    <property type="evidence" value="ECO:0007669"/>
    <property type="project" value="InterPro"/>
</dbReference>
<organism evidence="13 14">
    <name type="scientific">Drosophila madeirensis</name>
    <name type="common">Fruit fly</name>
    <dbReference type="NCBI Taxonomy" id="30013"/>
    <lineage>
        <taxon>Eukaryota</taxon>
        <taxon>Metazoa</taxon>
        <taxon>Ecdysozoa</taxon>
        <taxon>Arthropoda</taxon>
        <taxon>Hexapoda</taxon>
        <taxon>Insecta</taxon>
        <taxon>Pterygota</taxon>
        <taxon>Neoptera</taxon>
        <taxon>Endopterygota</taxon>
        <taxon>Diptera</taxon>
        <taxon>Brachycera</taxon>
        <taxon>Muscomorpha</taxon>
        <taxon>Ephydroidea</taxon>
        <taxon>Drosophilidae</taxon>
        <taxon>Drosophila</taxon>
        <taxon>Sophophora</taxon>
    </lineage>
</organism>
<keyword evidence="14" id="KW-1185">Reference proteome</keyword>
<feature type="compositionally biased region" description="Acidic residues" evidence="10">
    <location>
        <begin position="273"/>
        <end position="290"/>
    </location>
</feature>
<accession>A0AAU9FFP7</accession>
<dbReference type="EMBL" id="AP029264">
    <property type="protein sequence ID" value="BFF94517.1"/>
    <property type="molecule type" value="Genomic_DNA"/>
</dbReference>
<sequence length="380" mass="42841">MKKKLKLTTTKTTENMCNVACSDGEDYLQASSSGRAACRGVQPLQPVVVLLLLIGSCCCLSTASADPLKVVYAVNAGGEEHTDRNGITYEADPLKNVGIASDYGKHLLMIGRTHEHDEMLYRTERYHTTTFGYDFPTDGDGDYALIMKFCEVYFDAPGRKVFDVLLNRKHTVIRQLDIYEQVGRGSAHDEIVYFKINNGRLHYLGEVSDVRNGQLRLDFIKGALDNPKINAFALLKGDISQIPTSEASTRIGPEKPNQQGQQERVVRTHRDDIDEDDEDLDDLDELEEEMPEQHAPPPPPQQQQQQQQQQQHQQQHQPQQQPQQQQQRQEQSQSQTADSKRAFSGPRQPNPYSMDDSSILLPVFIAIGAFIPLLFCLCKL</sequence>
<keyword evidence="6 11" id="KW-1133">Transmembrane helix</keyword>
<evidence type="ECO:0000256" key="6">
    <source>
        <dbReference type="ARBA" id="ARBA00022989"/>
    </source>
</evidence>